<protein>
    <submittedName>
        <fullName evidence="1">Helicase with zinc finger protein</fullName>
    </submittedName>
</protein>
<comment type="caution">
    <text evidence="1">The sequence shown here is derived from an EMBL/GenBank/DDBJ whole genome shotgun (WGS) entry which is preliminary data.</text>
</comment>
<evidence type="ECO:0000313" key="1">
    <source>
        <dbReference type="EMBL" id="KAJ7428950.1"/>
    </source>
</evidence>
<dbReference type="GO" id="GO:0004386">
    <property type="term" value="F:helicase activity"/>
    <property type="evidence" value="ECO:0007669"/>
    <property type="project" value="UniProtKB-KW"/>
</dbReference>
<sequence>MGISVEQPRSVSSSQGCAAKVRLSPFVYSEFARERNLHVSLLDRLYEHYPAEFPCRILLCENYRSHEAIIK</sequence>
<proteinExistence type="predicted"/>
<reference evidence="1" key="1">
    <citation type="submission" date="2019-10" db="EMBL/GenBank/DDBJ databases">
        <authorList>
            <person name="Soares A.E.R."/>
            <person name="Aleixo A."/>
            <person name="Schneider P."/>
            <person name="Miyaki C.Y."/>
            <person name="Schneider M.P."/>
            <person name="Mello C."/>
            <person name="Vasconcelos A.T.R."/>
        </authorList>
    </citation>
    <scope>NUCLEOTIDE SEQUENCE</scope>
    <source>
        <tissue evidence="1">Muscle</tissue>
    </source>
</reference>
<keyword evidence="2" id="KW-1185">Reference proteome</keyword>
<keyword evidence="1" id="KW-0347">Helicase</keyword>
<organism evidence="1 2">
    <name type="scientific">Willisornis vidua</name>
    <name type="common">Xingu scale-backed antbird</name>
    <dbReference type="NCBI Taxonomy" id="1566151"/>
    <lineage>
        <taxon>Eukaryota</taxon>
        <taxon>Metazoa</taxon>
        <taxon>Chordata</taxon>
        <taxon>Craniata</taxon>
        <taxon>Vertebrata</taxon>
        <taxon>Euteleostomi</taxon>
        <taxon>Archelosauria</taxon>
        <taxon>Archosauria</taxon>
        <taxon>Dinosauria</taxon>
        <taxon>Saurischia</taxon>
        <taxon>Theropoda</taxon>
        <taxon>Coelurosauria</taxon>
        <taxon>Aves</taxon>
        <taxon>Neognathae</taxon>
        <taxon>Neoaves</taxon>
        <taxon>Telluraves</taxon>
        <taxon>Australaves</taxon>
        <taxon>Passeriformes</taxon>
        <taxon>Thamnophilidae</taxon>
        <taxon>Willisornis</taxon>
    </lineage>
</organism>
<gene>
    <name evidence="1" type="ORF">WISP_00392</name>
</gene>
<keyword evidence="1" id="KW-0067">ATP-binding</keyword>
<keyword evidence="1" id="KW-0547">Nucleotide-binding</keyword>
<evidence type="ECO:0000313" key="2">
    <source>
        <dbReference type="Proteomes" id="UP001145742"/>
    </source>
</evidence>
<dbReference type="Proteomes" id="UP001145742">
    <property type="component" value="Unassembled WGS sequence"/>
</dbReference>
<keyword evidence="1" id="KW-0378">Hydrolase</keyword>
<accession>A0ABQ9DVJ2</accession>
<name>A0ABQ9DVJ2_9PASS</name>
<dbReference type="EMBL" id="WHWB01003166">
    <property type="protein sequence ID" value="KAJ7428950.1"/>
    <property type="molecule type" value="Genomic_DNA"/>
</dbReference>